<evidence type="ECO:0000313" key="2">
    <source>
        <dbReference type="Proteomes" id="UP000662782"/>
    </source>
</evidence>
<organism evidence="1 2">
    <name type="scientific">Klebsiella phage Miami</name>
    <dbReference type="NCBI Taxonomy" id="2767581"/>
    <lineage>
        <taxon>Viruses</taxon>
        <taxon>Duplodnaviria</taxon>
        <taxon>Heunggongvirae</taxon>
        <taxon>Uroviricota</taxon>
        <taxon>Caudoviricetes</taxon>
        <taxon>Chimalliviridae</taxon>
        <taxon>Miamivirus</taxon>
        <taxon>Miamivirus miami</taxon>
    </lineage>
</organism>
<reference evidence="1 2" key="1">
    <citation type="submission" date="2020-07" db="EMBL/GenBank/DDBJ databases">
        <title>Complete genome sequence of Klebsiella pneumoniae phage Miami.</title>
        <authorList>
            <person name="Mora D.A."/>
            <person name="Lessor L."/>
            <person name="Gill J."/>
            <person name="Liu M."/>
        </authorList>
    </citation>
    <scope>NUCLEOTIDE SEQUENCE [LARGE SCALE GENOMIC DNA]</scope>
</reference>
<evidence type="ECO:0000313" key="1">
    <source>
        <dbReference type="EMBL" id="QPB09148.1"/>
    </source>
</evidence>
<keyword evidence="2" id="KW-1185">Reference proteome</keyword>
<dbReference type="EMBL" id="MT701590">
    <property type="protein sequence ID" value="QPB09148.1"/>
    <property type="molecule type" value="Genomic_DNA"/>
</dbReference>
<accession>A0A873WGB6</accession>
<protein>
    <submittedName>
        <fullName evidence="1">Putative structural protein</fullName>
    </submittedName>
</protein>
<proteinExistence type="predicted"/>
<name>A0A873WGB6_9CAUD</name>
<dbReference type="Proteomes" id="UP000662782">
    <property type="component" value="Segment"/>
</dbReference>
<sequence length="410" mass="46714">MSYQYVRAVGVALTGHAGEAVVDLSTLKTNQYFKTYSKLRIVILDELVGKQLCLNAFDYQYEFQTFDGTIEAWLLTKENDPLTLSSELPGEKLVYVQRGDAQLSGYRIAPANHLLSADRQALVSVSEAPDLLLTTIVTTRKYDDLITKCLFNLNGHFIRGISRDDGIYLLNGGKNYRINDSSHVDIYDFSKVSALETRPFTEDMIKFIDEDGFTGLEVELDVPIKDKKVWLVIAGRLVTGSPLVTRTGEKRLRIDYRHYKWPERIFESLNYVDLSNLYPKERKVIAKDKLYTAETFKALLLNQNSFFVVFDNPDFGITITPLITYRYPTVFLVNDTYAHPLMLSNGLFPSYISKRGGNQMLWSTDIRLTPDYVNGLTGVDNGGDLYHAFRNRYFSDDLVTGFVFKIHALV</sequence>
<gene>
    <name evidence="1" type="ORF">CPT_Miami_053</name>
</gene>